<name>F0VQI2_NEOCL</name>
<dbReference type="VEuPathDB" id="ToxoDB:NCLIV_064050"/>
<dbReference type="OMA" id="GMVRETY"/>
<feature type="compositionally biased region" description="Basic and acidic residues" evidence="1">
    <location>
        <begin position="198"/>
        <end position="217"/>
    </location>
</feature>
<feature type="compositionally biased region" description="Gly residues" evidence="1">
    <location>
        <begin position="82"/>
        <end position="94"/>
    </location>
</feature>
<gene>
    <name evidence="3" type="ORF">BN1204_064050</name>
    <name evidence="2" type="ORF">NCLIV_064050</name>
</gene>
<dbReference type="RefSeq" id="XP_003886005.1">
    <property type="nucleotide sequence ID" value="XM_003885956.1"/>
</dbReference>
<dbReference type="GeneID" id="13445202"/>
<keyword evidence="4" id="KW-1185">Reference proteome</keyword>
<dbReference type="InParanoid" id="F0VQI2"/>
<sequence>MSLTREQNDDSILRLVSEPVDNVQGNGDKNPFSPVTLAEQDEEASGPSAEASAEKAKATSVPQNGAIGDAEELEKHINIIESGGGPIRQEGGSGVSHKGNPKSETSPAAEFVAGDGDPTDGSVLDSTEEQLSSSTDLAGAAARQDEVVDTDDKETSAPALNALSEDGAGGETAHKNEAPSTPDSSALVGGSSAVTEGDYERQQQEKTKENVPSETHQKGAPSNKANEGSATTRLPEADSPAAKNVQASPQHFLWGAPDVLPLGKYLSQVSGDFIDSPAMAAFSTFATMSPVYSPFEGIGMSPSVMRDDSGTYLPPVAPAPSPYMASLHPAVFQGGMSIDPTSGFSTTNFGAMYSPNFSAAATRPIHMPSAIETTPSVSMMDNTPVGGVSFSPALRASTLDGSIGGLGMPFTGVMVGQFNEESVPLLNGSGNSGLSSPSMTHGAPRMQFGGSAGIGMPFHNRFFPTADGHNLANGGQTTGNVNTGFSITPGEGTPSPKHFPSTFPQFSFGSGGEFPDSRSGGDSVMKGDTYQEINNSFQASGTWNAWSSPRARDPFND</sequence>
<accession>F0VQI2</accession>
<dbReference type="Proteomes" id="UP000007494">
    <property type="component" value="Chromosome XII"/>
</dbReference>
<feature type="region of interest" description="Disordered" evidence="1">
    <location>
        <begin position="506"/>
        <end position="557"/>
    </location>
</feature>
<dbReference type="OrthoDB" id="329844at2759"/>
<reference evidence="3" key="4">
    <citation type="journal article" date="2015" name="PLoS ONE">
        <title>Comprehensive Evaluation of Toxoplasma gondii VEG and Neospora caninum LIV Genomes with Tachyzoite Stage Transcriptome and Proteome Defines Novel Transcript Features.</title>
        <authorList>
            <person name="Ramaprasad A."/>
            <person name="Mourier T."/>
            <person name="Naeem R."/>
            <person name="Malas T.B."/>
            <person name="Moussa E."/>
            <person name="Panigrahi A."/>
            <person name="Vermont S.J."/>
            <person name="Otto T.D."/>
            <person name="Wastling J."/>
            <person name="Pain A."/>
        </authorList>
    </citation>
    <scope>NUCLEOTIDE SEQUENCE</scope>
    <source>
        <strain evidence="3">Liverpool</strain>
    </source>
</reference>
<reference evidence="2" key="2">
    <citation type="submission" date="2011-03" db="EMBL/GenBank/DDBJ databases">
        <title>Comparative genomics and transcriptomics of Neospora caninum and Toxoplasma gondii.</title>
        <authorList>
            <person name="Reid A.J."/>
            <person name="Sohal A."/>
            <person name="Harris D."/>
            <person name="Quail M."/>
            <person name="Sanders M."/>
            <person name="Berriman M."/>
            <person name="Wastling J.M."/>
            <person name="Pain A."/>
        </authorList>
    </citation>
    <scope>NUCLEOTIDE SEQUENCE</scope>
    <source>
        <strain evidence="2">Liverpool</strain>
    </source>
</reference>
<feature type="compositionally biased region" description="Basic and acidic residues" evidence="1">
    <location>
        <begin position="1"/>
        <end position="12"/>
    </location>
</feature>
<dbReference type="eggNOG" id="ENOG502QYNW">
    <property type="taxonomic scope" value="Eukaryota"/>
</dbReference>
<keyword evidence="2" id="KW-0240">DNA-directed RNA polymerase</keyword>
<dbReference type="EMBL" id="FR823393">
    <property type="protein sequence ID" value="CBZ55979.1"/>
    <property type="molecule type" value="Genomic_DNA"/>
</dbReference>
<proteinExistence type="predicted"/>
<feature type="compositionally biased region" description="Polar residues" evidence="1">
    <location>
        <begin position="223"/>
        <end position="232"/>
    </location>
</feature>
<feature type="region of interest" description="Disordered" evidence="1">
    <location>
        <begin position="1"/>
        <end position="244"/>
    </location>
</feature>
<reference evidence="2" key="1">
    <citation type="submission" date="2011-02" db="EMBL/GenBank/DDBJ databases">
        <authorList>
            <person name="Aslett M."/>
        </authorList>
    </citation>
    <scope>NUCLEOTIDE SEQUENCE</scope>
    <source>
        <strain evidence="2">Liverpool</strain>
    </source>
</reference>
<keyword evidence="2" id="KW-0804">Transcription</keyword>
<protein>
    <submittedName>
        <fullName evidence="3">DNA-directed RNA polymerase II largest subunit,putative</fullName>
    </submittedName>
    <submittedName>
        <fullName evidence="2">Putative DNA-directed RNA polymerase II largest subunit</fullName>
    </submittedName>
</protein>
<evidence type="ECO:0000256" key="1">
    <source>
        <dbReference type="SAM" id="MobiDB-lite"/>
    </source>
</evidence>
<dbReference type="GO" id="GO:0000428">
    <property type="term" value="C:DNA-directed RNA polymerase complex"/>
    <property type="evidence" value="ECO:0007669"/>
    <property type="project" value="UniProtKB-KW"/>
</dbReference>
<evidence type="ECO:0000313" key="4">
    <source>
        <dbReference type="Proteomes" id="UP000007494"/>
    </source>
</evidence>
<organism evidence="2 4">
    <name type="scientific">Neospora caninum (strain Liverpool)</name>
    <dbReference type="NCBI Taxonomy" id="572307"/>
    <lineage>
        <taxon>Eukaryota</taxon>
        <taxon>Sar</taxon>
        <taxon>Alveolata</taxon>
        <taxon>Apicomplexa</taxon>
        <taxon>Conoidasida</taxon>
        <taxon>Coccidia</taxon>
        <taxon>Eucoccidiorida</taxon>
        <taxon>Eimeriorina</taxon>
        <taxon>Sarcocystidae</taxon>
        <taxon>Neospora</taxon>
    </lineage>
</organism>
<dbReference type="AlphaFoldDB" id="F0VQI2"/>
<dbReference type="EMBL" id="LN714487">
    <property type="protein sequence ID" value="CEL70725.1"/>
    <property type="molecule type" value="Genomic_DNA"/>
</dbReference>
<evidence type="ECO:0000313" key="3">
    <source>
        <dbReference type="EMBL" id="CEL70725.1"/>
    </source>
</evidence>
<reference evidence="4" key="3">
    <citation type="journal article" date="2012" name="PLoS Pathog.">
        <title>Comparative genomics of the apicomplexan parasites Toxoplasma gondii and Neospora caninum: Coccidia differing in host range and transmission strategy.</title>
        <authorList>
            <person name="Reid A.J."/>
            <person name="Vermont S.J."/>
            <person name="Cotton J.A."/>
            <person name="Harris D."/>
            <person name="Hill-Cawthorne G.A."/>
            <person name="Konen-Waisman S."/>
            <person name="Latham S.M."/>
            <person name="Mourier T."/>
            <person name="Norton R."/>
            <person name="Quail M.A."/>
            <person name="Sanders M."/>
            <person name="Shanmugam D."/>
            <person name="Sohal A."/>
            <person name="Wasmuth J.D."/>
            <person name="Brunk B."/>
            <person name="Grigg M.E."/>
            <person name="Howard J.C."/>
            <person name="Parkinson J."/>
            <person name="Roos D.S."/>
            <person name="Trees A.J."/>
            <person name="Berriman M."/>
            <person name="Pain A."/>
            <person name="Wastling J.M."/>
        </authorList>
    </citation>
    <scope>NUCLEOTIDE SEQUENCE [LARGE SCALE GENOMIC DNA]</scope>
    <source>
        <strain evidence="4">Liverpool</strain>
    </source>
</reference>
<feature type="compositionally biased region" description="Polar residues" evidence="1">
    <location>
        <begin position="531"/>
        <end position="547"/>
    </location>
</feature>
<evidence type="ECO:0000313" key="2">
    <source>
        <dbReference type="EMBL" id="CBZ55979.1"/>
    </source>
</evidence>